<dbReference type="EMBL" id="CALOZG010000003">
    <property type="protein sequence ID" value="CAH4002081.1"/>
    <property type="molecule type" value="Genomic_DNA"/>
</dbReference>
<evidence type="ECO:0000313" key="1">
    <source>
        <dbReference type="EMBL" id="CAH4002081.1"/>
    </source>
</evidence>
<protein>
    <submittedName>
        <fullName evidence="1">Uncharacterized protein</fullName>
    </submittedName>
</protein>
<gene>
    <name evidence="1" type="ORF">PIBRA_LOCUS2693</name>
</gene>
<proteinExistence type="predicted"/>
<name>A0A9P0X4H6_PIEBR</name>
<evidence type="ECO:0000313" key="2">
    <source>
        <dbReference type="Proteomes" id="UP001152562"/>
    </source>
</evidence>
<reference evidence="1" key="1">
    <citation type="submission" date="2022-05" db="EMBL/GenBank/DDBJ databases">
        <authorList>
            <person name="Okamura Y."/>
        </authorList>
    </citation>
    <scope>NUCLEOTIDE SEQUENCE</scope>
</reference>
<sequence length="110" mass="12107">MAETNITMALSPRQTLSGQRCEESPVYALTSVKSEELNEIFFNLDTALKLTKPNELSIVTGEVNSKIGQGAVSDITVRFGLGTRHDRGETGTVLLTIRFCCCEYFLQIST</sequence>
<organism evidence="1 2">
    <name type="scientific">Pieris brassicae</name>
    <name type="common">White butterfly</name>
    <name type="synonym">Large white butterfly</name>
    <dbReference type="NCBI Taxonomy" id="7116"/>
    <lineage>
        <taxon>Eukaryota</taxon>
        <taxon>Metazoa</taxon>
        <taxon>Ecdysozoa</taxon>
        <taxon>Arthropoda</taxon>
        <taxon>Hexapoda</taxon>
        <taxon>Insecta</taxon>
        <taxon>Pterygota</taxon>
        <taxon>Neoptera</taxon>
        <taxon>Endopterygota</taxon>
        <taxon>Lepidoptera</taxon>
        <taxon>Glossata</taxon>
        <taxon>Ditrysia</taxon>
        <taxon>Papilionoidea</taxon>
        <taxon>Pieridae</taxon>
        <taxon>Pierinae</taxon>
        <taxon>Pieris</taxon>
    </lineage>
</organism>
<comment type="caution">
    <text evidence="1">The sequence shown here is derived from an EMBL/GenBank/DDBJ whole genome shotgun (WGS) entry which is preliminary data.</text>
</comment>
<dbReference type="Proteomes" id="UP001152562">
    <property type="component" value="Unassembled WGS sequence"/>
</dbReference>
<dbReference type="AlphaFoldDB" id="A0A9P0X4H6"/>
<keyword evidence="2" id="KW-1185">Reference proteome</keyword>
<accession>A0A9P0X4H6</accession>